<evidence type="ECO:0000256" key="10">
    <source>
        <dbReference type="PIRNR" id="PIRNR015601"/>
    </source>
</evidence>
<keyword evidence="3 10" id="KW-0963">Cytoplasm</keyword>
<evidence type="ECO:0000259" key="12">
    <source>
        <dbReference type="Pfam" id="PF20260"/>
    </source>
</evidence>
<dbReference type="Proteomes" id="UP000239872">
    <property type="component" value="Unassembled WGS sequence"/>
</dbReference>
<protein>
    <recommendedName>
        <fullName evidence="10">Ribosomal RNA small subunit methyltransferase E</fullName>
        <ecNumber evidence="10">2.1.1.193</ecNumber>
    </recommendedName>
</protein>
<keyword evidence="6 10" id="KW-0808">Transferase</keyword>
<dbReference type="InterPro" id="IPR046886">
    <property type="entry name" value="RsmE_MTase_dom"/>
</dbReference>
<evidence type="ECO:0000256" key="3">
    <source>
        <dbReference type="ARBA" id="ARBA00022490"/>
    </source>
</evidence>
<comment type="catalytic activity">
    <reaction evidence="9 10">
        <text>uridine(1498) in 16S rRNA + S-adenosyl-L-methionine = N(3)-methyluridine(1498) in 16S rRNA + S-adenosyl-L-homocysteine + H(+)</text>
        <dbReference type="Rhea" id="RHEA:42920"/>
        <dbReference type="Rhea" id="RHEA-COMP:10283"/>
        <dbReference type="Rhea" id="RHEA-COMP:10284"/>
        <dbReference type="ChEBI" id="CHEBI:15378"/>
        <dbReference type="ChEBI" id="CHEBI:57856"/>
        <dbReference type="ChEBI" id="CHEBI:59789"/>
        <dbReference type="ChEBI" id="CHEBI:65315"/>
        <dbReference type="ChEBI" id="CHEBI:74502"/>
        <dbReference type="EC" id="2.1.1.193"/>
    </reaction>
</comment>
<dbReference type="SUPFAM" id="SSF88697">
    <property type="entry name" value="PUA domain-like"/>
    <property type="match status" value="1"/>
</dbReference>
<keyword evidence="5 10" id="KW-0489">Methyltransferase</keyword>
<dbReference type="Pfam" id="PF04452">
    <property type="entry name" value="Methyltrans_RNA"/>
    <property type="match status" value="1"/>
</dbReference>
<dbReference type="Pfam" id="PF20260">
    <property type="entry name" value="PUA_4"/>
    <property type="match status" value="1"/>
</dbReference>
<keyword evidence="7 10" id="KW-0949">S-adenosyl-L-methionine</keyword>
<dbReference type="EC" id="2.1.1.193" evidence="10"/>
<sequence>MPNLARFYFNGKLIENETITLDDATAKHIWQVLRMEAGDELRITDGKGNVAVGTIRSAERHRCDVVLQQVTLSEHKQHSLHLCVAFTKNNSRNEWLLEKATELGVASITPISAARSEKVHFRQERWEKLLTSALLQSQQDYMPELSDMMTIAEVVKKFGHIKDKYIAHCISEQPRTPFAEMLKPSSETVILIGPEGDFRFDEVSLCMDYGFKPVTLGNQRLRTETAAIAACAHFNMINDGKD</sequence>
<dbReference type="PANTHER" id="PTHR30027:SF3">
    <property type="entry name" value="16S RRNA (URACIL(1498)-N(3))-METHYLTRANSFERASE"/>
    <property type="match status" value="1"/>
</dbReference>
<evidence type="ECO:0000259" key="11">
    <source>
        <dbReference type="Pfam" id="PF04452"/>
    </source>
</evidence>
<evidence type="ECO:0000256" key="9">
    <source>
        <dbReference type="ARBA" id="ARBA00047944"/>
    </source>
</evidence>
<gene>
    <name evidence="13" type="ORF">CJD36_006715</name>
</gene>
<accession>A0A2S7SXP6</accession>
<dbReference type="Gene3D" id="3.40.1280.10">
    <property type="match status" value="1"/>
</dbReference>
<evidence type="ECO:0000256" key="8">
    <source>
        <dbReference type="ARBA" id="ARBA00025699"/>
    </source>
</evidence>
<dbReference type="EMBL" id="PPSL01000002">
    <property type="protein sequence ID" value="PQJ11488.1"/>
    <property type="molecule type" value="Genomic_DNA"/>
</dbReference>
<name>A0A2S7SXP6_9BACT</name>
<keyword evidence="4 10" id="KW-0698">rRNA processing</keyword>
<evidence type="ECO:0000256" key="5">
    <source>
        <dbReference type="ARBA" id="ARBA00022603"/>
    </source>
</evidence>
<comment type="subcellular location">
    <subcellularLocation>
        <location evidence="1 10">Cytoplasm</location>
    </subcellularLocation>
</comment>
<feature type="domain" description="Ribosomal RNA small subunit methyltransferase E methyltransferase" evidence="11">
    <location>
        <begin position="78"/>
        <end position="233"/>
    </location>
</feature>
<dbReference type="CDD" id="cd18084">
    <property type="entry name" value="RsmE-like"/>
    <property type="match status" value="1"/>
</dbReference>
<evidence type="ECO:0000256" key="2">
    <source>
        <dbReference type="ARBA" id="ARBA00005528"/>
    </source>
</evidence>
<evidence type="ECO:0000313" key="13">
    <source>
        <dbReference type="EMBL" id="PQJ11488.1"/>
    </source>
</evidence>
<dbReference type="InterPro" id="IPR029028">
    <property type="entry name" value="Alpha/beta_knot_MTases"/>
</dbReference>
<evidence type="ECO:0000256" key="4">
    <source>
        <dbReference type="ARBA" id="ARBA00022552"/>
    </source>
</evidence>
<dbReference type="PIRSF" id="PIRSF015601">
    <property type="entry name" value="MTase_slr0722"/>
    <property type="match status" value="1"/>
</dbReference>
<organism evidence="13 14">
    <name type="scientific">Flavipsychrobacter stenotrophus</name>
    <dbReference type="NCBI Taxonomy" id="2077091"/>
    <lineage>
        <taxon>Bacteria</taxon>
        <taxon>Pseudomonadati</taxon>
        <taxon>Bacteroidota</taxon>
        <taxon>Chitinophagia</taxon>
        <taxon>Chitinophagales</taxon>
        <taxon>Chitinophagaceae</taxon>
        <taxon>Flavipsychrobacter</taxon>
    </lineage>
</organism>
<evidence type="ECO:0000313" key="14">
    <source>
        <dbReference type="Proteomes" id="UP000239872"/>
    </source>
</evidence>
<dbReference type="InterPro" id="IPR006700">
    <property type="entry name" value="RsmE"/>
</dbReference>
<evidence type="ECO:0000256" key="7">
    <source>
        <dbReference type="ARBA" id="ARBA00022691"/>
    </source>
</evidence>
<dbReference type="GO" id="GO:0070475">
    <property type="term" value="P:rRNA base methylation"/>
    <property type="evidence" value="ECO:0007669"/>
    <property type="project" value="TreeGrafter"/>
</dbReference>
<comment type="similarity">
    <text evidence="2 10">Belongs to the RNA methyltransferase RsmE family.</text>
</comment>
<dbReference type="PANTHER" id="PTHR30027">
    <property type="entry name" value="RIBOSOMAL RNA SMALL SUBUNIT METHYLTRANSFERASE E"/>
    <property type="match status" value="1"/>
</dbReference>
<reference evidence="13 14" key="1">
    <citation type="submission" date="2018-01" db="EMBL/GenBank/DDBJ databases">
        <title>A novel member of the phylum Bacteroidetes isolated from glacier ice.</title>
        <authorList>
            <person name="Liu Q."/>
            <person name="Xin Y.-H."/>
        </authorList>
    </citation>
    <scope>NUCLEOTIDE SEQUENCE [LARGE SCALE GENOMIC DNA]</scope>
    <source>
        <strain evidence="13 14">RB1R16</strain>
    </source>
</reference>
<dbReference type="GO" id="GO:0070042">
    <property type="term" value="F:rRNA (uridine-N3-)-methyltransferase activity"/>
    <property type="evidence" value="ECO:0007669"/>
    <property type="project" value="TreeGrafter"/>
</dbReference>
<proteinExistence type="inferred from homology"/>
<dbReference type="OrthoDB" id="9815641at2"/>
<evidence type="ECO:0000256" key="6">
    <source>
        <dbReference type="ARBA" id="ARBA00022679"/>
    </source>
</evidence>
<feature type="domain" description="Ribosomal RNA small subunit methyltransferase E PUA-like" evidence="12">
    <location>
        <begin position="21"/>
        <end position="67"/>
    </location>
</feature>
<dbReference type="Gene3D" id="2.40.240.20">
    <property type="entry name" value="Hypothetical PUA domain-like, domain 1"/>
    <property type="match status" value="1"/>
</dbReference>
<dbReference type="RefSeq" id="WP_105038368.1">
    <property type="nucleotide sequence ID" value="NZ_PPSL01000002.1"/>
</dbReference>
<dbReference type="InterPro" id="IPR046887">
    <property type="entry name" value="RsmE_PUA-like"/>
</dbReference>
<dbReference type="NCBIfam" id="TIGR00046">
    <property type="entry name" value="RsmE family RNA methyltransferase"/>
    <property type="match status" value="1"/>
</dbReference>
<dbReference type="InterPro" id="IPR015947">
    <property type="entry name" value="PUA-like_sf"/>
</dbReference>
<dbReference type="InterPro" id="IPR029026">
    <property type="entry name" value="tRNA_m1G_MTases_N"/>
</dbReference>
<dbReference type="GO" id="GO:0005737">
    <property type="term" value="C:cytoplasm"/>
    <property type="evidence" value="ECO:0007669"/>
    <property type="project" value="UniProtKB-SubCell"/>
</dbReference>
<comment type="caution">
    <text evidence="13">The sequence shown here is derived from an EMBL/GenBank/DDBJ whole genome shotgun (WGS) entry which is preliminary data.</text>
</comment>
<dbReference type="AlphaFoldDB" id="A0A2S7SXP6"/>
<comment type="function">
    <text evidence="8 10">Specifically methylates the N3 position of the uracil ring of uridine 1498 (m3U1498) in 16S rRNA. Acts on the fully assembled 30S ribosomal subunit.</text>
</comment>
<keyword evidence="14" id="KW-1185">Reference proteome</keyword>
<evidence type="ECO:0000256" key="1">
    <source>
        <dbReference type="ARBA" id="ARBA00004496"/>
    </source>
</evidence>
<dbReference type="SUPFAM" id="SSF75217">
    <property type="entry name" value="alpha/beta knot"/>
    <property type="match status" value="1"/>
</dbReference>